<feature type="domain" description="Response regulatory" evidence="9">
    <location>
        <begin position="712"/>
        <end position="829"/>
    </location>
</feature>
<proteinExistence type="predicted"/>
<comment type="caution">
    <text evidence="10">The sequence shown here is derived from an EMBL/GenBank/DDBJ whole genome shotgun (WGS) entry which is preliminary data.</text>
</comment>
<evidence type="ECO:0000256" key="3">
    <source>
        <dbReference type="ARBA" id="ARBA00022553"/>
    </source>
</evidence>
<dbReference type="Pfam" id="PF02518">
    <property type="entry name" value="HATPase_c"/>
    <property type="match status" value="2"/>
</dbReference>
<protein>
    <recommendedName>
        <fullName evidence="2">histidine kinase</fullName>
        <ecNumber evidence="2">2.7.13.3</ecNumber>
    </recommendedName>
</protein>
<dbReference type="CDD" id="cd17574">
    <property type="entry name" value="REC_OmpR"/>
    <property type="match status" value="1"/>
</dbReference>
<keyword evidence="4" id="KW-0808">Transferase</keyword>
<dbReference type="SUPFAM" id="SSF52172">
    <property type="entry name" value="CheY-like"/>
    <property type="match status" value="2"/>
</dbReference>
<dbReference type="PROSITE" id="PS50110">
    <property type="entry name" value="RESPONSE_REGULATORY"/>
    <property type="match status" value="2"/>
</dbReference>
<dbReference type="InterPro" id="IPR013656">
    <property type="entry name" value="PAS_4"/>
</dbReference>
<dbReference type="InterPro" id="IPR005467">
    <property type="entry name" value="His_kinase_dom"/>
</dbReference>
<dbReference type="Pfam" id="PF00512">
    <property type="entry name" value="HisKA"/>
    <property type="match status" value="2"/>
</dbReference>
<dbReference type="PRINTS" id="PR00344">
    <property type="entry name" value="BCTRLSENSOR"/>
</dbReference>
<dbReference type="GO" id="GO:0005886">
    <property type="term" value="C:plasma membrane"/>
    <property type="evidence" value="ECO:0007669"/>
    <property type="project" value="TreeGrafter"/>
</dbReference>
<feature type="domain" description="Histidine kinase" evidence="8">
    <location>
        <begin position="403"/>
        <end position="628"/>
    </location>
</feature>
<dbReference type="GO" id="GO:0000155">
    <property type="term" value="F:phosphorelay sensor kinase activity"/>
    <property type="evidence" value="ECO:0007669"/>
    <property type="project" value="InterPro"/>
</dbReference>
<dbReference type="FunFam" id="3.30.565.10:FF:000006">
    <property type="entry name" value="Sensor histidine kinase WalK"/>
    <property type="match status" value="1"/>
</dbReference>
<evidence type="ECO:0000256" key="7">
    <source>
        <dbReference type="SAM" id="MobiDB-lite"/>
    </source>
</evidence>
<dbReference type="Pfam" id="PF08448">
    <property type="entry name" value="PAS_4"/>
    <property type="match status" value="1"/>
</dbReference>
<feature type="modified residue" description="4-aspartylphosphate" evidence="6">
    <location>
        <position position="762"/>
    </location>
</feature>
<dbReference type="InterPro" id="IPR001789">
    <property type="entry name" value="Sig_transdc_resp-reg_receiver"/>
</dbReference>
<evidence type="ECO:0000259" key="8">
    <source>
        <dbReference type="PROSITE" id="PS50109"/>
    </source>
</evidence>
<evidence type="ECO:0000256" key="4">
    <source>
        <dbReference type="ARBA" id="ARBA00022679"/>
    </source>
</evidence>
<evidence type="ECO:0000313" key="10">
    <source>
        <dbReference type="EMBL" id="GES99503.1"/>
    </source>
</evidence>
<dbReference type="FunFam" id="3.30.565.10:FF:000010">
    <property type="entry name" value="Sensor histidine kinase RcsC"/>
    <property type="match status" value="1"/>
</dbReference>
<dbReference type="SUPFAM" id="SSF55781">
    <property type="entry name" value="GAF domain-like"/>
    <property type="match status" value="1"/>
</dbReference>
<dbReference type="Gene3D" id="3.30.450.40">
    <property type="match status" value="1"/>
</dbReference>
<dbReference type="EMBL" id="BLAL01000281">
    <property type="protein sequence ID" value="GES99503.1"/>
    <property type="molecule type" value="Genomic_DNA"/>
</dbReference>
<feature type="region of interest" description="Disordered" evidence="7">
    <location>
        <begin position="1501"/>
        <end position="1538"/>
    </location>
</feature>
<gene>
    <name evidence="10" type="ORF">RCL2_002600600</name>
</gene>
<dbReference type="PANTHER" id="PTHR43047">
    <property type="entry name" value="TWO-COMPONENT HISTIDINE PROTEIN KINASE"/>
    <property type="match status" value="1"/>
</dbReference>
<dbReference type="SUPFAM" id="SSF47384">
    <property type="entry name" value="Homodimeric domain of signal transducing histidine kinase"/>
    <property type="match status" value="2"/>
</dbReference>
<evidence type="ECO:0000256" key="2">
    <source>
        <dbReference type="ARBA" id="ARBA00012438"/>
    </source>
</evidence>
<dbReference type="PROSITE" id="PS50109">
    <property type="entry name" value="HIS_KIN"/>
    <property type="match status" value="2"/>
</dbReference>
<dbReference type="SUPFAM" id="SSF55874">
    <property type="entry name" value="ATPase domain of HSP90 chaperone/DNA topoisomerase II/histidine kinase"/>
    <property type="match status" value="2"/>
</dbReference>
<evidence type="ECO:0000256" key="1">
    <source>
        <dbReference type="ARBA" id="ARBA00000085"/>
    </source>
</evidence>
<name>A0A8H3M2L7_9GLOM</name>
<comment type="catalytic activity">
    <reaction evidence="1">
        <text>ATP + protein L-histidine = ADP + protein N-phospho-L-histidine.</text>
        <dbReference type="EC" id="2.7.13.3"/>
    </reaction>
</comment>
<dbReference type="PANTHER" id="PTHR43047:SF66">
    <property type="entry name" value="HISKA"/>
    <property type="match status" value="1"/>
</dbReference>
<accession>A0A8H3M2L7</accession>
<dbReference type="Gene3D" id="3.40.50.2300">
    <property type="match status" value="2"/>
</dbReference>
<dbReference type="InterPro" id="IPR003661">
    <property type="entry name" value="HisK_dim/P_dom"/>
</dbReference>
<dbReference type="Pfam" id="PF00072">
    <property type="entry name" value="Response_reg"/>
    <property type="match status" value="2"/>
</dbReference>
<evidence type="ECO:0000256" key="6">
    <source>
        <dbReference type="PROSITE-ProRule" id="PRU00169"/>
    </source>
</evidence>
<dbReference type="Gene3D" id="3.30.565.10">
    <property type="entry name" value="Histidine kinase-like ATPase, C-terminal domain"/>
    <property type="match status" value="2"/>
</dbReference>
<dbReference type="EC" id="2.7.13.3" evidence="2"/>
<feature type="domain" description="Response regulatory" evidence="9">
    <location>
        <begin position="1557"/>
        <end position="1688"/>
    </location>
</feature>
<dbReference type="CDD" id="cd17546">
    <property type="entry name" value="REC_hyHK_CKI1_RcsC-like"/>
    <property type="match status" value="1"/>
</dbReference>
<evidence type="ECO:0000259" key="9">
    <source>
        <dbReference type="PROSITE" id="PS50110"/>
    </source>
</evidence>
<dbReference type="InterPro" id="IPR029016">
    <property type="entry name" value="GAF-like_dom_sf"/>
</dbReference>
<keyword evidence="5" id="KW-0418">Kinase</keyword>
<dbReference type="InterPro" id="IPR036890">
    <property type="entry name" value="HATPase_C_sf"/>
</dbReference>
<keyword evidence="3 6" id="KW-0597">Phosphoprotein</keyword>
<dbReference type="GO" id="GO:0009927">
    <property type="term" value="F:histidine phosphotransfer kinase activity"/>
    <property type="evidence" value="ECO:0007669"/>
    <property type="project" value="TreeGrafter"/>
</dbReference>
<sequence length="1692" mass="191922">MEEEWKWRTMWSAYMSVLGKENPYADEIPVADLVYSFDWSTTPLGDRLKWPPSLKTIVDLCLHSVFPIAIFYGPELRMIYNQMYRPILKMKHPQAMGRPFKEVWSETYDVMGPIFEAVHLTGKGSFQDDMMLLLQRDGYVEECYFSFTLSPLFKEDGTIVGVFNAVQETTQRVLAVRRLKTLEDLGNRTLDAKSIENACHLVSSALHDNNDDISFALFYVLEDDNHQKNIKKAKLVASTYDEDLVTIKEDDEIEELVFVNGISKRKLPDFLLEEFTNEIIYYDNNIIMDKNDSLNDEINDISYWPLQEVITRNTHVIVTLKNGFKAVLLPVISSFAGQTDITAIMICGLSSKKALDKDYMEFIRLVVRHVSSSLTQGRSREGERKHAKMLADLNRQKIMFFQNISHELRTPLTLMLSPLDDAILSCPDDSPILLQLKMIKRNARRLLKLVNTLLQFSRIEAGSLEAQFHETEIAKLTAELASSFESMAKSFELEYIIDVPDQKELKLSKKVFIDQEMYEKILFNLCSNAFKHTWTGCVTVRLYSENEDDKEFVVLEVADTGVGIPNDHIPNLFNRFYRVESRQSRSYEGTGIGLALVKELVNRHGGHISVVSVVDKGSTFKVRLPTGWEHLPPDQVYFDDEYNAKEHVRDEKLYSNRDLFLEESEQWIQKKKDEEPDDKSMDLDNDLNDSITGHTIPFSLEDDSLIFDGNYRVLIVDDNTDMRNYIYGLLNEHFDVCCACDGLDALKTLRKLDKQPDLILSDVMMPNMNGYELLKALRNNQSTQLIPVILLSAKAGEEASIEGLEQGADDYLIKPFSARELIARIRVNIRLSYLRQQLFLQQKRHSETKQLLFSISSKIRSGLNIQETLSTAVQEIHNILPCDRFFIIAIENEDTRIMAFSATNQNEPNLQGKLVYFPLEECFEDNKTENLDQNNGVKETSDDTKEIETVTFPNYYFMAVQNLVSLIALPIKINSKTWGWVVANRPPNKIWSDSETSFLQQISNQISLAITHSILLEEKLKKEAQMEAMKAANEAKSQILANTSHELRTPLGAIIGVLSAFEDSQLSEDQKDMVQIMTRASDVVLAVVNDILDAAKLEAKKVTLLNRTFDLFDLMEKTIELFGEKAGTKNIELILCCEPTSLPKYAKSDPERLQQVLMNLLSNSIKFTNNKGEICLKVTMKDDNENGTSNTTNSTFKKSTLFVEIIDTGIGIDSRFIKDIWDSFSQGDASMTRRQDGTGLGLSICKHLVKINGGEMGVQSELGKGSRFWFTWIVESLPFSAIPITSISKIPSTEIGLNSPDTLRLKRILVVDSVETARNALAKLIGLSVERIDSFDSFHKGVKTAKVWRETHNEPLYDIAFLSVHEDNVEEVKKASEELRATCGTDHLCITLMVYWSANGRTLGQKLMKDIGGPIVTLCKPIMQRRLLDCLHNNEIFRSSSPASKHHKRDYSSVKSLADIRVEKYYHHNRPLSSLPAEKELTIIRQSPKDDNEMIVDKDKMLQTSSRDSLKRTASSSSVPAKRTTLKRTEPGGGDNTRIDEHRALKFRSCPISKSKRILCVEDNPINLKVIQHQLEKLGYPSLSATNGQEAVNLIQAEYSDINEESSKEISSKISLILMDCAMPIMSGFDASKAIRAMSTSISNVPIIALTASAIQETKDKCLESGMNDYLTKPLKIGLLKNKLIQWLGEDD</sequence>
<organism evidence="10 11">
    <name type="scientific">Rhizophagus clarus</name>
    <dbReference type="NCBI Taxonomy" id="94130"/>
    <lineage>
        <taxon>Eukaryota</taxon>
        <taxon>Fungi</taxon>
        <taxon>Fungi incertae sedis</taxon>
        <taxon>Mucoromycota</taxon>
        <taxon>Glomeromycotina</taxon>
        <taxon>Glomeromycetes</taxon>
        <taxon>Glomerales</taxon>
        <taxon>Glomeraceae</taxon>
        <taxon>Rhizophagus</taxon>
    </lineage>
</organism>
<dbReference type="SMART" id="SM00448">
    <property type="entry name" value="REC"/>
    <property type="match status" value="2"/>
</dbReference>
<dbReference type="InterPro" id="IPR011006">
    <property type="entry name" value="CheY-like_superfamily"/>
</dbReference>
<feature type="modified residue" description="4-aspartylphosphate" evidence="6">
    <location>
        <position position="1620"/>
    </location>
</feature>
<feature type="compositionally biased region" description="Polar residues" evidence="7">
    <location>
        <begin position="1502"/>
        <end position="1519"/>
    </location>
</feature>
<dbReference type="CDD" id="cd16922">
    <property type="entry name" value="HATPase_EvgS-ArcB-TorS-like"/>
    <property type="match status" value="2"/>
</dbReference>
<dbReference type="Pfam" id="PF01590">
    <property type="entry name" value="GAF"/>
    <property type="match status" value="1"/>
</dbReference>
<dbReference type="InterPro" id="IPR003018">
    <property type="entry name" value="GAF"/>
</dbReference>
<dbReference type="Gene3D" id="1.10.287.130">
    <property type="match status" value="2"/>
</dbReference>
<dbReference type="SMART" id="SM00065">
    <property type="entry name" value="GAF"/>
    <property type="match status" value="1"/>
</dbReference>
<dbReference type="CDD" id="cd00082">
    <property type="entry name" value="HisKA"/>
    <property type="match status" value="2"/>
</dbReference>
<dbReference type="OrthoDB" id="5378913at2759"/>
<dbReference type="InterPro" id="IPR004358">
    <property type="entry name" value="Sig_transdc_His_kin-like_C"/>
</dbReference>
<dbReference type="SMART" id="SM00388">
    <property type="entry name" value="HisKA"/>
    <property type="match status" value="2"/>
</dbReference>
<dbReference type="InterPro" id="IPR036097">
    <property type="entry name" value="HisK_dim/P_sf"/>
</dbReference>
<evidence type="ECO:0000256" key="5">
    <source>
        <dbReference type="ARBA" id="ARBA00022777"/>
    </source>
</evidence>
<evidence type="ECO:0000313" key="11">
    <source>
        <dbReference type="Proteomes" id="UP000615446"/>
    </source>
</evidence>
<reference evidence="10" key="1">
    <citation type="submission" date="2019-10" db="EMBL/GenBank/DDBJ databases">
        <title>Conservation and host-specific expression of non-tandemly repeated heterogenous ribosome RNA gene in arbuscular mycorrhizal fungi.</title>
        <authorList>
            <person name="Maeda T."/>
            <person name="Kobayashi Y."/>
            <person name="Nakagawa T."/>
            <person name="Ezawa T."/>
            <person name="Yamaguchi K."/>
            <person name="Bino T."/>
            <person name="Nishimoto Y."/>
            <person name="Shigenobu S."/>
            <person name="Kawaguchi M."/>
        </authorList>
    </citation>
    <scope>NUCLEOTIDE SEQUENCE</scope>
    <source>
        <strain evidence="10">HR1</strain>
    </source>
</reference>
<dbReference type="SMART" id="SM00387">
    <property type="entry name" value="HATPase_c"/>
    <property type="match status" value="2"/>
</dbReference>
<dbReference type="InterPro" id="IPR003594">
    <property type="entry name" value="HATPase_dom"/>
</dbReference>
<feature type="domain" description="Histidine kinase" evidence="8">
    <location>
        <begin position="1042"/>
        <end position="1276"/>
    </location>
</feature>
<dbReference type="Gene3D" id="3.30.450.20">
    <property type="entry name" value="PAS domain"/>
    <property type="match status" value="1"/>
</dbReference>
<dbReference type="Proteomes" id="UP000615446">
    <property type="component" value="Unassembled WGS sequence"/>
</dbReference>